<dbReference type="Gene3D" id="3.60.40.10">
    <property type="entry name" value="PPM-type phosphatase domain"/>
    <property type="match status" value="1"/>
</dbReference>
<keyword evidence="6" id="KW-1185">Reference proteome</keyword>
<dbReference type="RefSeq" id="WP_356712558.1">
    <property type="nucleotide sequence ID" value="NZ_JBEXIP010000049.1"/>
</dbReference>
<protein>
    <submittedName>
        <fullName evidence="5">PP2C family protein-serine/threonine phosphatase</fullName>
        <ecNumber evidence="5">3.1.3.16</ecNumber>
    </submittedName>
</protein>
<evidence type="ECO:0000256" key="3">
    <source>
        <dbReference type="SAM" id="Phobius"/>
    </source>
</evidence>
<comment type="caution">
    <text evidence="5">The sequence shown here is derived from an EMBL/GenBank/DDBJ whole genome shotgun (WGS) entry which is preliminary data.</text>
</comment>
<reference evidence="5 6" key="1">
    <citation type="submission" date="2024-06" db="EMBL/GenBank/DDBJ databases">
        <title>The Natural Products Discovery Center: Release of the First 8490 Sequenced Strains for Exploring Actinobacteria Biosynthetic Diversity.</title>
        <authorList>
            <person name="Kalkreuter E."/>
            <person name="Kautsar S.A."/>
            <person name="Yang D."/>
            <person name="Bader C.D."/>
            <person name="Teijaro C.N."/>
            <person name="Fluegel L."/>
            <person name="Davis C.M."/>
            <person name="Simpson J.R."/>
            <person name="Lauterbach L."/>
            <person name="Steele A.D."/>
            <person name="Gui C."/>
            <person name="Meng S."/>
            <person name="Li G."/>
            <person name="Viehrig K."/>
            <person name="Ye F."/>
            <person name="Su P."/>
            <person name="Kiefer A.F."/>
            <person name="Nichols A."/>
            <person name="Cepeda A.J."/>
            <person name="Yan W."/>
            <person name="Fan B."/>
            <person name="Jiang Y."/>
            <person name="Adhikari A."/>
            <person name="Zheng C.-J."/>
            <person name="Schuster L."/>
            <person name="Cowan T.M."/>
            <person name="Smanski M.J."/>
            <person name="Chevrette M.G."/>
            <person name="De Carvalho L.P.S."/>
            <person name="Shen B."/>
        </authorList>
    </citation>
    <scope>NUCLEOTIDE SEQUENCE [LARGE SCALE GENOMIC DNA]</scope>
    <source>
        <strain evidence="5 6">NPDC005137</strain>
    </source>
</reference>
<keyword evidence="1 5" id="KW-0378">Hydrolase</keyword>
<dbReference type="SUPFAM" id="SSF81606">
    <property type="entry name" value="PP2C-like"/>
    <property type="match status" value="1"/>
</dbReference>
<dbReference type="EMBL" id="JBEXIP010000049">
    <property type="protein sequence ID" value="MET8438058.1"/>
    <property type="molecule type" value="Genomic_DNA"/>
</dbReference>
<feature type="transmembrane region" description="Helical" evidence="3">
    <location>
        <begin position="96"/>
        <end position="116"/>
    </location>
</feature>
<evidence type="ECO:0000256" key="2">
    <source>
        <dbReference type="SAM" id="MobiDB-lite"/>
    </source>
</evidence>
<feature type="region of interest" description="Disordered" evidence="2">
    <location>
        <begin position="376"/>
        <end position="443"/>
    </location>
</feature>
<dbReference type="InterPro" id="IPR001932">
    <property type="entry name" value="PPM-type_phosphatase-like_dom"/>
</dbReference>
<dbReference type="EC" id="3.1.3.16" evidence="5"/>
<evidence type="ECO:0000256" key="1">
    <source>
        <dbReference type="ARBA" id="ARBA00022801"/>
    </source>
</evidence>
<dbReference type="InterPro" id="IPR036457">
    <property type="entry name" value="PPM-type-like_dom_sf"/>
</dbReference>
<proteinExistence type="predicted"/>
<feature type="transmembrane region" description="Helical" evidence="3">
    <location>
        <begin position="25"/>
        <end position="44"/>
    </location>
</feature>
<name>A0ABV2UMQ2_9ACTN</name>
<evidence type="ECO:0000259" key="4">
    <source>
        <dbReference type="SMART" id="SM00331"/>
    </source>
</evidence>
<dbReference type="PANTHER" id="PTHR43156">
    <property type="entry name" value="STAGE II SPORULATION PROTEIN E-RELATED"/>
    <property type="match status" value="1"/>
</dbReference>
<keyword evidence="3" id="KW-1133">Transmembrane helix</keyword>
<feature type="domain" description="PPM-type phosphatase" evidence="4">
    <location>
        <begin position="149"/>
        <end position="375"/>
    </location>
</feature>
<gene>
    <name evidence="5" type="ORF">ABZV61_36000</name>
</gene>
<sequence>MITASITTPLGRILRSWRRSAPGPLWLVVPLALIIAIPVADHFLPPEIHLGHLLIVAPAVTSVVAGPRLTALIGGLAVASLVVAGTERGVLTTESVLVEFGSLAALSVLLVIFALLRDRLWLELRRVRSVSDATQRVVLRPLPDRAGPVSIASEYRSAEADTRIGGDLYAVARASDSTRLVIGDVRGKGLASISDTAIMLGAFRAAAHRQSPLPELVAYLEGAVRWGLAEFSESSGSEADVGERFVTAVVVDIPDDEPVVHVISCGHPPPLLLRDATATALRVPSPALPLGLGGLSDDAYVQATFPFACGDRLLLYTDGVSETRDVQGTFYPLAERAAAWTDQAPGPLVQKITADLKAFAAGPLNDDMAMIVVQREEAPDSPSKPSSQHVVHHDRHHPDASGDGVVRGIGDHGLTHGPGGPHAHPSHPAGAGNNWRQTPKTAE</sequence>
<keyword evidence="3" id="KW-0472">Membrane</keyword>
<evidence type="ECO:0000313" key="5">
    <source>
        <dbReference type="EMBL" id="MET8438058.1"/>
    </source>
</evidence>
<dbReference type="GO" id="GO:0004722">
    <property type="term" value="F:protein serine/threonine phosphatase activity"/>
    <property type="evidence" value="ECO:0007669"/>
    <property type="project" value="UniProtKB-EC"/>
</dbReference>
<feature type="compositionally biased region" description="Low complexity" evidence="2">
    <location>
        <begin position="421"/>
        <end position="432"/>
    </location>
</feature>
<organism evidence="5 6">
    <name type="scientific">Streptomyces sp. 900116325</name>
    <dbReference type="NCBI Taxonomy" id="3154295"/>
    <lineage>
        <taxon>Bacteria</taxon>
        <taxon>Bacillati</taxon>
        <taxon>Actinomycetota</taxon>
        <taxon>Actinomycetes</taxon>
        <taxon>Kitasatosporales</taxon>
        <taxon>Streptomycetaceae</taxon>
        <taxon>Streptomyces</taxon>
    </lineage>
</organism>
<feature type="transmembrane region" description="Helical" evidence="3">
    <location>
        <begin position="56"/>
        <end position="84"/>
    </location>
</feature>
<feature type="compositionally biased region" description="Polar residues" evidence="2">
    <location>
        <begin position="434"/>
        <end position="443"/>
    </location>
</feature>
<keyword evidence="3" id="KW-0812">Transmembrane</keyword>
<dbReference type="Proteomes" id="UP001550044">
    <property type="component" value="Unassembled WGS sequence"/>
</dbReference>
<dbReference type="InterPro" id="IPR052016">
    <property type="entry name" value="Bact_Sigma-Reg"/>
</dbReference>
<dbReference type="PANTHER" id="PTHR43156:SF2">
    <property type="entry name" value="STAGE II SPORULATION PROTEIN E"/>
    <property type="match status" value="1"/>
</dbReference>
<dbReference type="Pfam" id="PF07228">
    <property type="entry name" value="SpoIIE"/>
    <property type="match status" value="1"/>
</dbReference>
<dbReference type="SMART" id="SM00331">
    <property type="entry name" value="PP2C_SIG"/>
    <property type="match status" value="1"/>
</dbReference>
<accession>A0ABV2UMQ2</accession>
<evidence type="ECO:0000313" key="6">
    <source>
        <dbReference type="Proteomes" id="UP001550044"/>
    </source>
</evidence>